<dbReference type="Proteomes" id="UP000239089">
    <property type="component" value="Unassembled WGS sequence"/>
</dbReference>
<evidence type="ECO:0000313" key="3">
    <source>
        <dbReference type="EMBL" id="PPQ29815.1"/>
    </source>
</evidence>
<keyword evidence="4" id="KW-1185">Reference proteome</keyword>
<protein>
    <submittedName>
        <fullName evidence="3">Oxidoreductase</fullName>
    </submittedName>
</protein>
<dbReference type="InterPro" id="IPR020904">
    <property type="entry name" value="Sc_DH/Rdtase_CS"/>
</dbReference>
<dbReference type="AlphaFoldDB" id="A0A2S6N5C0"/>
<dbReference type="EMBL" id="NHSJ01000087">
    <property type="protein sequence ID" value="PPQ29815.1"/>
    <property type="molecule type" value="Genomic_DNA"/>
</dbReference>
<evidence type="ECO:0000256" key="1">
    <source>
        <dbReference type="ARBA" id="ARBA00006484"/>
    </source>
</evidence>
<evidence type="ECO:0000313" key="4">
    <source>
        <dbReference type="Proteomes" id="UP000239089"/>
    </source>
</evidence>
<reference evidence="3 4" key="1">
    <citation type="journal article" date="2018" name="Arch. Microbiol.">
        <title>New insights into the metabolic potential of the phototrophic purple bacterium Rhodopila globiformis DSM 161(T) from its draft genome sequence and evidence for a vanadium-dependent nitrogenase.</title>
        <authorList>
            <person name="Imhoff J.F."/>
            <person name="Rahn T."/>
            <person name="Kunzel S."/>
            <person name="Neulinger S.C."/>
        </authorList>
    </citation>
    <scope>NUCLEOTIDE SEQUENCE [LARGE SCALE GENOMIC DNA]</scope>
    <source>
        <strain evidence="3 4">DSM 16996</strain>
    </source>
</reference>
<dbReference type="InterPro" id="IPR002347">
    <property type="entry name" value="SDR_fam"/>
</dbReference>
<dbReference type="PROSITE" id="PS00061">
    <property type="entry name" value="ADH_SHORT"/>
    <property type="match status" value="1"/>
</dbReference>
<sequence length="258" mass="27654">MKISGNAILITGGGSGIGRGLAEGFHARGNRVLIAGRGRDRLEAVAAANPGMEFATVDMTDPDSIARLAEEATQIFPDLNVLINNAGMMQTENLRDPASLATAEATIATNLLGPIRLTLALLPHLTRQADAAVLTTTSGLAFLPLAATPTYCATKAALHSWGQSLRWQLRDTSVKVHEIAPPYVQTGLTGERQAADPRAMPLEDFIAETFAVLERDPDAHEILVERVLLLREAERRGDYDAQFTQFNTMMEAPGRGGA</sequence>
<dbReference type="RefSeq" id="WP_104508523.1">
    <property type="nucleotide sequence ID" value="NZ_JACIGC010000003.1"/>
</dbReference>
<dbReference type="InterPro" id="IPR036291">
    <property type="entry name" value="NAD(P)-bd_dom_sf"/>
</dbReference>
<name>A0A2S6N5C0_9HYPH</name>
<dbReference type="GO" id="GO:0016491">
    <property type="term" value="F:oxidoreductase activity"/>
    <property type="evidence" value="ECO:0007669"/>
    <property type="project" value="UniProtKB-KW"/>
</dbReference>
<comment type="similarity">
    <text evidence="1">Belongs to the short-chain dehydrogenases/reductases (SDR) family.</text>
</comment>
<keyword evidence="2" id="KW-0560">Oxidoreductase</keyword>
<dbReference type="Pfam" id="PF00106">
    <property type="entry name" value="adh_short"/>
    <property type="match status" value="1"/>
</dbReference>
<comment type="caution">
    <text evidence="3">The sequence shown here is derived from an EMBL/GenBank/DDBJ whole genome shotgun (WGS) entry which is preliminary data.</text>
</comment>
<dbReference type="PRINTS" id="PR00081">
    <property type="entry name" value="GDHRDH"/>
</dbReference>
<dbReference type="GO" id="GO:0016020">
    <property type="term" value="C:membrane"/>
    <property type="evidence" value="ECO:0007669"/>
    <property type="project" value="TreeGrafter"/>
</dbReference>
<dbReference type="Gene3D" id="3.40.50.720">
    <property type="entry name" value="NAD(P)-binding Rossmann-like Domain"/>
    <property type="match status" value="1"/>
</dbReference>
<evidence type="ECO:0000256" key="2">
    <source>
        <dbReference type="ARBA" id="ARBA00023002"/>
    </source>
</evidence>
<dbReference type="PANTHER" id="PTHR44196:SF1">
    <property type="entry name" value="DEHYDROGENASE_REDUCTASE SDR FAMILY MEMBER 7B"/>
    <property type="match status" value="1"/>
</dbReference>
<accession>A0A2S6N5C0</accession>
<dbReference type="PANTHER" id="PTHR44196">
    <property type="entry name" value="DEHYDROGENASE/REDUCTASE SDR FAMILY MEMBER 7B"/>
    <property type="match status" value="1"/>
</dbReference>
<proteinExistence type="inferred from homology"/>
<dbReference type="OrthoDB" id="9810734at2"/>
<gene>
    <name evidence="3" type="ORF">CCR94_14305</name>
</gene>
<dbReference type="SUPFAM" id="SSF51735">
    <property type="entry name" value="NAD(P)-binding Rossmann-fold domains"/>
    <property type="match status" value="1"/>
</dbReference>
<organism evidence="3 4">
    <name type="scientific">Rhodoblastus sphagnicola</name>
    <dbReference type="NCBI Taxonomy" id="333368"/>
    <lineage>
        <taxon>Bacteria</taxon>
        <taxon>Pseudomonadati</taxon>
        <taxon>Pseudomonadota</taxon>
        <taxon>Alphaproteobacteria</taxon>
        <taxon>Hyphomicrobiales</taxon>
        <taxon>Rhodoblastaceae</taxon>
        <taxon>Rhodoblastus</taxon>
    </lineage>
</organism>